<evidence type="ECO:0000313" key="6">
    <source>
        <dbReference type="EMBL" id="KAF7149089.1"/>
    </source>
</evidence>
<dbReference type="Pfam" id="PF13178">
    <property type="entry name" value="DUF4005"/>
    <property type="match status" value="1"/>
</dbReference>
<feature type="domain" description="DUF4005" evidence="5">
    <location>
        <begin position="350"/>
        <end position="418"/>
    </location>
</feature>
<dbReference type="PANTHER" id="PTHR32295">
    <property type="entry name" value="IQ-DOMAIN 5-RELATED"/>
    <property type="match status" value="1"/>
</dbReference>
<reference evidence="6" key="1">
    <citation type="submission" date="2019-11" db="EMBL/GenBank/DDBJ databases">
        <authorList>
            <person name="Liu Y."/>
            <person name="Hou J."/>
            <person name="Li T.-Q."/>
            <person name="Guan C.-H."/>
            <person name="Wu X."/>
            <person name="Wu H.-Z."/>
            <person name="Ling F."/>
            <person name="Zhang R."/>
            <person name="Shi X.-G."/>
            <person name="Ren J.-P."/>
            <person name="Chen E.-F."/>
            <person name="Sun J.-M."/>
        </authorList>
    </citation>
    <scope>NUCLEOTIDE SEQUENCE</scope>
    <source>
        <strain evidence="6">Adult_tree_wgs_1</strain>
        <tissue evidence="6">Leaves</tissue>
    </source>
</reference>
<dbReference type="SMART" id="SM00015">
    <property type="entry name" value="IQ"/>
    <property type="match status" value="2"/>
</dbReference>
<dbReference type="PROSITE" id="PS50096">
    <property type="entry name" value="IQ"/>
    <property type="match status" value="2"/>
</dbReference>
<feature type="compositionally biased region" description="Basic and acidic residues" evidence="4">
    <location>
        <begin position="272"/>
        <end position="289"/>
    </location>
</feature>
<dbReference type="Pfam" id="PF00612">
    <property type="entry name" value="IQ"/>
    <property type="match status" value="2"/>
</dbReference>
<name>A0A834H884_RHOSS</name>
<dbReference type="CDD" id="cd23767">
    <property type="entry name" value="IQCD"/>
    <property type="match status" value="1"/>
</dbReference>
<feature type="region of interest" description="Disordered" evidence="4">
    <location>
        <begin position="261"/>
        <end position="332"/>
    </location>
</feature>
<dbReference type="AlphaFoldDB" id="A0A834H884"/>
<comment type="caution">
    <text evidence="6">The sequence shown here is derived from an EMBL/GenBank/DDBJ whole genome shotgun (WGS) entry which is preliminary data.</text>
</comment>
<dbReference type="Proteomes" id="UP000626092">
    <property type="component" value="Unassembled WGS sequence"/>
</dbReference>
<accession>A0A834H884</accession>
<comment type="subunit">
    <text evidence="3">Binds to multiple calmodulin (CaM) in the presence of Ca(2+) and CaM-like proteins.</text>
</comment>
<evidence type="ECO:0000256" key="2">
    <source>
        <dbReference type="ARBA" id="ARBA00024341"/>
    </source>
</evidence>
<proteinExistence type="inferred from homology"/>
<comment type="similarity">
    <text evidence="2">Belongs to the IQD family.</text>
</comment>
<dbReference type="Gene3D" id="1.20.5.190">
    <property type="match status" value="1"/>
</dbReference>
<organism evidence="6 7">
    <name type="scientific">Rhododendron simsii</name>
    <name type="common">Sims's rhododendron</name>
    <dbReference type="NCBI Taxonomy" id="118357"/>
    <lineage>
        <taxon>Eukaryota</taxon>
        <taxon>Viridiplantae</taxon>
        <taxon>Streptophyta</taxon>
        <taxon>Embryophyta</taxon>
        <taxon>Tracheophyta</taxon>
        <taxon>Spermatophyta</taxon>
        <taxon>Magnoliopsida</taxon>
        <taxon>eudicotyledons</taxon>
        <taxon>Gunneridae</taxon>
        <taxon>Pentapetalae</taxon>
        <taxon>asterids</taxon>
        <taxon>Ericales</taxon>
        <taxon>Ericaceae</taxon>
        <taxon>Ericoideae</taxon>
        <taxon>Rhodoreae</taxon>
        <taxon>Rhododendron</taxon>
    </lineage>
</organism>
<dbReference type="InterPro" id="IPR000048">
    <property type="entry name" value="IQ_motif_EF-hand-BS"/>
</dbReference>
<evidence type="ECO:0000313" key="7">
    <source>
        <dbReference type="Proteomes" id="UP000626092"/>
    </source>
</evidence>
<feature type="region of interest" description="Disordered" evidence="4">
    <location>
        <begin position="347"/>
        <end position="373"/>
    </location>
</feature>
<evidence type="ECO:0000256" key="4">
    <source>
        <dbReference type="SAM" id="MobiDB-lite"/>
    </source>
</evidence>
<keyword evidence="7" id="KW-1185">Reference proteome</keyword>
<evidence type="ECO:0000259" key="5">
    <source>
        <dbReference type="Pfam" id="PF13178"/>
    </source>
</evidence>
<dbReference type="InterPro" id="IPR025064">
    <property type="entry name" value="DUF4005"/>
</dbReference>
<evidence type="ECO:0000256" key="3">
    <source>
        <dbReference type="ARBA" id="ARBA00024378"/>
    </source>
</evidence>
<evidence type="ECO:0000256" key="1">
    <source>
        <dbReference type="ARBA" id="ARBA00022860"/>
    </source>
</evidence>
<dbReference type="PANTHER" id="PTHR32295:SF11">
    <property type="entry name" value="PROTEIN IQ-DOMAIN 22"/>
    <property type="match status" value="1"/>
</dbReference>
<protein>
    <recommendedName>
        <fullName evidence="5">DUF4005 domain-containing protein</fullName>
    </recommendedName>
</protein>
<gene>
    <name evidence="6" type="ORF">RHSIM_Rhsim03G0178200</name>
</gene>
<feature type="region of interest" description="Disordered" evidence="4">
    <location>
        <begin position="1"/>
        <end position="34"/>
    </location>
</feature>
<feature type="compositionally biased region" description="Polar residues" evidence="4">
    <location>
        <begin position="261"/>
        <end position="271"/>
    </location>
</feature>
<feature type="region of interest" description="Disordered" evidence="4">
    <location>
        <begin position="449"/>
        <end position="471"/>
    </location>
</feature>
<feature type="compositionally biased region" description="Low complexity" evidence="4">
    <location>
        <begin position="321"/>
        <end position="332"/>
    </location>
</feature>
<feature type="region of interest" description="Disordered" evidence="4">
    <location>
        <begin position="172"/>
        <end position="196"/>
    </location>
</feature>
<keyword evidence="1" id="KW-0112">Calmodulin-binding</keyword>
<dbReference type="OrthoDB" id="1686972at2759"/>
<dbReference type="GO" id="GO:0005516">
    <property type="term" value="F:calmodulin binding"/>
    <property type="evidence" value="ECO:0007669"/>
    <property type="project" value="UniProtKB-KW"/>
</dbReference>
<feature type="compositionally biased region" description="Low complexity" evidence="4">
    <location>
        <begin position="176"/>
        <end position="188"/>
    </location>
</feature>
<dbReference type="EMBL" id="WJXA01000003">
    <property type="protein sequence ID" value="KAF7149089.1"/>
    <property type="molecule type" value="Genomic_DNA"/>
</dbReference>
<feature type="compositionally biased region" description="Low complexity" evidence="4">
    <location>
        <begin position="355"/>
        <end position="367"/>
    </location>
</feature>
<sequence>MGKASRWFRAIFGGGGGKKASDSSSSSPAKEKKKWGFVRGSSYAESSSAGYGDAVDANKHAIAVAAATAAVAEAALAAAHAAAEVVRLTSGGSGSSSRPNTAAYDRRRRELAAVKIQSAFRAYLARRALRALKGLVRLQALVRGHIVRKQSADMLRRMQAMARIQARACSNRAHVSESSQSSSKSSNSCHPDLATPKKYGKQFRAFSTKSDWSPMQKVENREFASRNLSSQSYMKIKGNIDLERIHIGSNWLDRWMEEHPWNSQGDTSQKSGRAEDERSDKILEVDTWKPHPISKQGNKVFGAPFDPLPRHPTKPQKQNPSTSSGEVSSLTSLKFPTEVDQGALWARENSPQMYSASSRLGSSGRRGPFTPARSECSKSLLGDYMGYPNYMANTESSWAKVRSQSAPRQRIMHVEKPGSLKRFVRRYWDGDSISERGLDMCEDFGTKAYPGSEMPIRGNSTAGYRSSYGGR</sequence>